<evidence type="ECO:0000256" key="4">
    <source>
        <dbReference type="ARBA" id="ARBA00022692"/>
    </source>
</evidence>
<dbReference type="NCBIfam" id="NF006218">
    <property type="entry name" value="PRK08343.1-4"/>
    <property type="match status" value="1"/>
</dbReference>
<dbReference type="InterPro" id="IPR048634">
    <property type="entry name" value="SecD_SecF_C"/>
</dbReference>
<keyword evidence="3 9" id="KW-1003">Cell membrane</keyword>
<evidence type="ECO:0000313" key="13">
    <source>
        <dbReference type="Proteomes" id="UP000002315"/>
    </source>
</evidence>
<proteinExistence type="inferred from homology"/>
<comment type="subunit">
    <text evidence="9">Part of the protein translocation apparatus. Forms a complex with SecF.</text>
</comment>
<dbReference type="HOGENOM" id="CLU_007894_5_1_2"/>
<evidence type="ECO:0000259" key="10">
    <source>
        <dbReference type="Pfam" id="PF02355"/>
    </source>
</evidence>
<dbReference type="Pfam" id="PF02355">
    <property type="entry name" value="SecD_SecF_C"/>
    <property type="match status" value="1"/>
</dbReference>
<protein>
    <recommendedName>
        <fullName evidence="9">Protein-export membrane protein SecD</fullName>
    </recommendedName>
</protein>
<sequence>MNFTKFIKEPRVLLLIILTILSIISITVLGIQQGLDLKGGSLVQLQLEKPVDKDTMNTVVSILDKRLNVFGIKDVKVRPSGNQYVLVEIAGVQPEKVTKIIGTPGKFEAKIGNEVVFTGADIVSVQPPIVTGNKWQVPFRLSPDAAKRFADIAKGKAGQPVKMYLDDRLITSPEISPDVAAGKPVTEVEVSGYAPNKEYAEAEAKEVETILKAGTLPVKVKIVGIDNISPELGKEFSKGAVIAGALAIIAVSIFITIRYRNIKLALPIILTSLSEVILVLGVASVIRWNIDLPAIAGILAVIGTGVDDQIIITDEVIGKLGAKSVYGLRHRIRNAFFIIFASAGTFIAAMFPLAYVGLTRGYTGVGVLSGFAFTTVIGVLIGVFITRPVFAKYIEYAFLKK</sequence>
<evidence type="ECO:0000256" key="5">
    <source>
        <dbReference type="ARBA" id="ARBA00022927"/>
    </source>
</evidence>
<comment type="function">
    <text evidence="9">Involved in protein export.</text>
</comment>
<dbReference type="SUPFAM" id="SSF82866">
    <property type="entry name" value="Multidrug efflux transporter AcrB transmembrane domain"/>
    <property type="match status" value="1"/>
</dbReference>
<organism evidence="12 13">
    <name type="scientific">Methanothermus fervidus (strain ATCC 43054 / DSM 2088 / JCM 10308 / V24 S)</name>
    <dbReference type="NCBI Taxonomy" id="523846"/>
    <lineage>
        <taxon>Archaea</taxon>
        <taxon>Methanobacteriati</taxon>
        <taxon>Methanobacteriota</taxon>
        <taxon>Methanomada group</taxon>
        <taxon>Methanobacteria</taxon>
        <taxon>Methanobacteriales</taxon>
        <taxon>Methanothermaceae</taxon>
        <taxon>Methanothermus</taxon>
    </lineage>
</organism>
<feature type="domain" description="Protein export membrane protein SecD/SecF C-terminal" evidence="10">
    <location>
        <begin position="219"/>
        <end position="384"/>
    </location>
</feature>
<dbReference type="Gene3D" id="1.20.1640.10">
    <property type="entry name" value="Multidrug efflux transporter AcrB transmembrane domain"/>
    <property type="match status" value="1"/>
</dbReference>
<dbReference type="Proteomes" id="UP000002315">
    <property type="component" value="Chromosome"/>
</dbReference>
<feature type="transmembrane region" description="Helical" evidence="9">
    <location>
        <begin position="239"/>
        <end position="257"/>
    </location>
</feature>
<dbReference type="PANTHER" id="PTHR30081:SF1">
    <property type="entry name" value="PROTEIN TRANSLOCASE SUBUNIT SECD"/>
    <property type="match status" value="1"/>
</dbReference>
<keyword evidence="8 9" id="KW-0472">Membrane</keyword>
<evidence type="ECO:0000256" key="9">
    <source>
        <dbReference type="HAMAP-Rule" id="MF_01463"/>
    </source>
</evidence>
<evidence type="ECO:0000256" key="3">
    <source>
        <dbReference type="ARBA" id="ARBA00022475"/>
    </source>
</evidence>
<feature type="transmembrane region" description="Helical" evidence="9">
    <location>
        <begin position="362"/>
        <end position="385"/>
    </location>
</feature>
<dbReference type="InterPro" id="IPR022813">
    <property type="entry name" value="SecD/SecF_arch_bac"/>
</dbReference>
<evidence type="ECO:0000259" key="11">
    <source>
        <dbReference type="Pfam" id="PF22599"/>
    </source>
</evidence>
<comment type="subcellular location">
    <subcellularLocation>
        <location evidence="1 9">Cell membrane</location>
        <topology evidence="1 9">Multi-pass membrane protein</topology>
    </subcellularLocation>
</comment>
<dbReference type="InterPro" id="IPR024912">
    <property type="entry name" value="SecD_arc"/>
</dbReference>
<keyword evidence="7 9" id="KW-0811">Translocation</keyword>
<gene>
    <name evidence="9" type="primary">secD</name>
    <name evidence="12" type="ordered locus">Mfer_1168</name>
</gene>
<comment type="caution">
    <text evidence="9">Lacks conserved residue(s) required for the propagation of feature annotation.</text>
</comment>
<evidence type="ECO:0000256" key="6">
    <source>
        <dbReference type="ARBA" id="ARBA00022989"/>
    </source>
</evidence>
<evidence type="ECO:0000313" key="12">
    <source>
        <dbReference type="EMBL" id="ADP77954.1"/>
    </source>
</evidence>
<dbReference type="PANTHER" id="PTHR30081">
    <property type="entry name" value="PROTEIN-EXPORT MEMBRANE PROTEIN SEC"/>
    <property type="match status" value="1"/>
</dbReference>
<dbReference type="GO" id="GO:0005886">
    <property type="term" value="C:plasma membrane"/>
    <property type="evidence" value="ECO:0007669"/>
    <property type="project" value="UniProtKB-SubCell"/>
</dbReference>
<feature type="transmembrane region" description="Helical" evidence="9">
    <location>
        <begin position="264"/>
        <end position="286"/>
    </location>
</feature>
<keyword evidence="5 9" id="KW-0653">Protein transport</keyword>
<dbReference type="GO" id="GO:0006605">
    <property type="term" value="P:protein targeting"/>
    <property type="evidence" value="ECO:0007669"/>
    <property type="project" value="UniProtKB-UniRule"/>
</dbReference>
<evidence type="ECO:0000256" key="1">
    <source>
        <dbReference type="ARBA" id="ARBA00004651"/>
    </source>
</evidence>
<evidence type="ECO:0000256" key="7">
    <source>
        <dbReference type="ARBA" id="ARBA00023010"/>
    </source>
</evidence>
<dbReference type="HAMAP" id="MF_01463_A">
    <property type="entry name" value="SecD_A"/>
    <property type="match status" value="1"/>
</dbReference>
<evidence type="ECO:0000256" key="2">
    <source>
        <dbReference type="ARBA" id="ARBA00022448"/>
    </source>
</evidence>
<dbReference type="Pfam" id="PF22599">
    <property type="entry name" value="SecDF_P1_head"/>
    <property type="match status" value="1"/>
</dbReference>
<dbReference type="Gene3D" id="3.30.70.3220">
    <property type="match status" value="1"/>
</dbReference>
<dbReference type="Pfam" id="PF07549">
    <property type="entry name" value="Sec_GG"/>
    <property type="match status" value="1"/>
</dbReference>
<name>E3GWI9_METFV</name>
<feature type="domain" description="SecDF P1 head subdomain" evidence="11">
    <location>
        <begin position="110"/>
        <end position="218"/>
    </location>
</feature>
<dbReference type="EMBL" id="CP002278">
    <property type="protein sequence ID" value="ADP77954.1"/>
    <property type="molecule type" value="Genomic_DNA"/>
</dbReference>
<comment type="similarity">
    <text evidence="9">Belongs to the SecD/SecF family. SecD subfamily.</text>
</comment>
<dbReference type="KEGG" id="mfv:Mfer_1168"/>
<accession>E3GWI9</accession>
<feature type="transmembrane region" description="Helical" evidence="9">
    <location>
        <begin position="12"/>
        <end position="31"/>
    </location>
</feature>
<dbReference type="AlphaFoldDB" id="E3GWI9"/>
<keyword evidence="2 9" id="KW-0813">Transport</keyword>
<dbReference type="InterPro" id="IPR022646">
    <property type="entry name" value="SecD/SecF_CS"/>
</dbReference>
<evidence type="ECO:0000256" key="8">
    <source>
        <dbReference type="ARBA" id="ARBA00023136"/>
    </source>
</evidence>
<dbReference type="GO" id="GO:0065002">
    <property type="term" value="P:intracellular protein transmembrane transport"/>
    <property type="evidence" value="ECO:0007669"/>
    <property type="project" value="UniProtKB-UniRule"/>
</dbReference>
<keyword evidence="6 9" id="KW-1133">Transmembrane helix</keyword>
<dbReference type="OrthoDB" id="146638at2157"/>
<dbReference type="InterPro" id="IPR054384">
    <property type="entry name" value="SecDF_P1_head"/>
</dbReference>
<dbReference type="STRING" id="523846.Mfer_1168"/>
<keyword evidence="13" id="KW-1185">Reference proteome</keyword>
<reference evidence="12 13" key="1">
    <citation type="journal article" date="2010" name="Stand. Genomic Sci.">
        <title>Complete genome sequence of Methanothermus fervidus type strain (V24S).</title>
        <authorList>
            <person name="Anderson I."/>
            <person name="Djao O.D."/>
            <person name="Misra M."/>
            <person name="Chertkov O."/>
            <person name="Nolan M."/>
            <person name="Lucas S."/>
            <person name="Lapidus A."/>
            <person name="Del Rio T.G."/>
            <person name="Tice H."/>
            <person name="Cheng J.F."/>
            <person name="Tapia R."/>
            <person name="Han C."/>
            <person name="Goodwin L."/>
            <person name="Pitluck S."/>
            <person name="Liolios K."/>
            <person name="Ivanova N."/>
            <person name="Mavromatis K."/>
            <person name="Mikhailova N."/>
            <person name="Pati A."/>
            <person name="Brambilla E."/>
            <person name="Chen A."/>
            <person name="Palaniappan K."/>
            <person name="Land M."/>
            <person name="Hauser L."/>
            <person name="Chang Y.J."/>
            <person name="Jeffries C.D."/>
            <person name="Sikorski J."/>
            <person name="Spring S."/>
            <person name="Rohde M."/>
            <person name="Eichinger K."/>
            <person name="Huber H."/>
            <person name="Wirth R."/>
            <person name="Goker M."/>
            <person name="Detter J.C."/>
            <person name="Woyke T."/>
            <person name="Bristow J."/>
            <person name="Eisen J.A."/>
            <person name="Markowitz V."/>
            <person name="Hugenholtz P."/>
            <person name="Klenk H.P."/>
            <person name="Kyrpides N.C."/>
        </authorList>
    </citation>
    <scope>NUCLEOTIDE SEQUENCE [LARGE SCALE GENOMIC DNA]</scope>
    <source>
        <strain evidence="13">ATCC 43054 / DSM 2088 / JCM 10308 / V24 S</strain>
    </source>
</reference>
<keyword evidence="4 9" id="KW-0812">Transmembrane</keyword>
<feature type="transmembrane region" description="Helical" evidence="9">
    <location>
        <begin position="334"/>
        <end position="356"/>
    </location>
</feature>